<evidence type="ECO:0000256" key="2">
    <source>
        <dbReference type="SAM" id="Phobius"/>
    </source>
</evidence>
<feature type="chain" id="PRO_5011454187" evidence="3">
    <location>
        <begin position="23"/>
        <end position="491"/>
    </location>
</feature>
<reference evidence="4" key="1">
    <citation type="submission" date="2016-10" db="EMBL/GenBank/DDBJ databases">
        <title>The High Quality Genome of Vibrio alginolyticus K01M1.</title>
        <authorList>
            <person name="Wendling C."/>
            <person name="Chibani C.M."/>
            <person name="Hertel R."/>
            <person name="Sproer C."/>
            <person name="Bunk B."/>
            <person name="Overmann J."/>
            <person name="Roth O."/>
            <person name="Liesegang H."/>
        </authorList>
    </citation>
    <scope>NUCLEOTIDE SEQUENCE</scope>
    <source>
        <strain evidence="4">K05K4</strain>
    </source>
</reference>
<evidence type="ECO:0000256" key="3">
    <source>
        <dbReference type="SAM" id="SignalP"/>
    </source>
</evidence>
<feature type="signal peptide" evidence="3">
    <location>
        <begin position="1"/>
        <end position="22"/>
    </location>
</feature>
<keyword evidence="3" id="KW-0732">Signal</keyword>
<evidence type="ECO:0000256" key="1">
    <source>
        <dbReference type="SAM" id="MobiDB-lite"/>
    </source>
</evidence>
<dbReference type="RefSeq" id="WP_045091826.1">
    <property type="nucleotide sequence ID" value="NZ_CP017897.1"/>
</dbReference>
<organism evidence="4">
    <name type="scientific">Vibrio alginolyticus</name>
    <dbReference type="NCBI Taxonomy" id="663"/>
    <lineage>
        <taxon>Bacteria</taxon>
        <taxon>Pseudomonadati</taxon>
        <taxon>Pseudomonadota</taxon>
        <taxon>Gammaproteobacteria</taxon>
        <taxon>Vibrionales</taxon>
        <taxon>Vibrionaceae</taxon>
        <taxon>Vibrio</taxon>
    </lineage>
</organism>
<keyword evidence="2" id="KW-0472">Membrane</keyword>
<keyword evidence="2" id="KW-1133">Transmembrane helix</keyword>
<proteinExistence type="predicted"/>
<feature type="compositionally biased region" description="Acidic residues" evidence="1">
    <location>
        <begin position="246"/>
        <end position="261"/>
    </location>
</feature>
<gene>
    <name evidence="4" type="ORF">K05K4_16190</name>
</gene>
<feature type="transmembrane region" description="Helical" evidence="2">
    <location>
        <begin position="467"/>
        <end position="488"/>
    </location>
</feature>
<sequence>MNHYLRFFIALVILCASSHTYALEARIGHMQMRGCGSQGEWVDPYKVNTCFLDTGYFDTCTFEKTPYSNARYPYQTVCDNGLGLGYYEVRCPENSEFDPSTLRCKSVCEYGKNPDGTCMDACQFKKSIDEIKSLQWLAYVYGEQVTGSCYGDYGATRCELERTPSDSTLCTGVDSGQWTQNTICHGNFQFTGNQCEGGTLFWGKDGPDTPIIPDDPIHDPDDPTGDIEDPSILPDGSTNTVNPPDTDSEPDVEEPDTDESTDTAVLKAITGMNKDVNKALNDMNIDINQANADVQNQIIALNASMVTNTQAIQKQQINDNKIYENTKALIQQANADITTAMNKNTNAVNGVGDDVEKIAGAMDGIAEDVSGISDTLDGIANTDTSGAGTGGTCIESQSCTGFYESGYPDGLGGLVSGQLDDLKHNTIDNFVNSFGDLDLSSAKRPSFVLPVPFFGDFSFEEQISFDWVFGFIRAVLIMTSVFAARRIIFGG</sequence>
<protein>
    <submittedName>
        <fullName evidence="4">Minor capsid protein</fullName>
    </submittedName>
</protein>
<evidence type="ECO:0000313" key="4">
    <source>
        <dbReference type="EMBL" id="ARP18455.1"/>
    </source>
</evidence>
<accession>A0A1W6TYC7</accession>
<dbReference type="EMBL" id="CP017902">
    <property type="protein sequence ID" value="ARP18455.1"/>
    <property type="molecule type" value="Genomic_DNA"/>
</dbReference>
<name>A0A1W6TYC7_VIBAL</name>
<dbReference type="AlphaFoldDB" id="A0A1W6TYC7"/>
<keyword evidence="2" id="KW-0812">Transmembrane</keyword>
<feature type="region of interest" description="Disordered" evidence="1">
    <location>
        <begin position="202"/>
        <end position="261"/>
    </location>
</feature>
<feature type="compositionally biased region" description="Polar residues" evidence="1">
    <location>
        <begin position="236"/>
        <end position="245"/>
    </location>
</feature>